<evidence type="ECO:0000256" key="2">
    <source>
        <dbReference type="ARBA" id="ARBA00022630"/>
    </source>
</evidence>
<dbReference type="EMBL" id="KZ679008">
    <property type="protein sequence ID" value="PSS22941.1"/>
    <property type="molecule type" value="Genomic_DNA"/>
</dbReference>
<evidence type="ECO:0000313" key="5">
    <source>
        <dbReference type="EMBL" id="PSS22941.1"/>
    </source>
</evidence>
<evidence type="ECO:0008006" key="7">
    <source>
        <dbReference type="Google" id="ProtNLM"/>
    </source>
</evidence>
<organism evidence="5 6">
    <name type="scientific">Amorphotheca resinae ATCC 22711</name>
    <dbReference type="NCBI Taxonomy" id="857342"/>
    <lineage>
        <taxon>Eukaryota</taxon>
        <taxon>Fungi</taxon>
        <taxon>Dikarya</taxon>
        <taxon>Ascomycota</taxon>
        <taxon>Pezizomycotina</taxon>
        <taxon>Leotiomycetes</taxon>
        <taxon>Helotiales</taxon>
        <taxon>Amorphothecaceae</taxon>
        <taxon>Amorphotheca</taxon>
    </lineage>
</organism>
<dbReference type="PANTHER" id="PTHR42877:SF8">
    <property type="entry name" value="MONOOXYGENASE"/>
    <property type="match status" value="1"/>
</dbReference>
<keyword evidence="6" id="KW-1185">Reference proteome</keyword>
<dbReference type="PANTHER" id="PTHR42877">
    <property type="entry name" value="L-ORNITHINE N(5)-MONOOXYGENASE-RELATED"/>
    <property type="match status" value="1"/>
</dbReference>
<evidence type="ECO:0000256" key="4">
    <source>
        <dbReference type="ARBA" id="ARBA00023002"/>
    </source>
</evidence>
<proteinExistence type="inferred from homology"/>
<dbReference type="InterPro" id="IPR020946">
    <property type="entry name" value="Flavin_mOase-like"/>
</dbReference>
<dbReference type="AlphaFoldDB" id="A0A2T3B7X9"/>
<dbReference type="OrthoDB" id="74360at2759"/>
<dbReference type="GO" id="GO:0004499">
    <property type="term" value="F:N,N-dimethylaniline monooxygenase activity"/>
    <property type="evidence" value="ECO:0007669"/>
    <property type="project" value="InterPro"/>
</dbReference>
<dbReference type="InterPro" id="IPR051209">
    <property type="entry name" value="FAD-bind_Monooxygenase_sf"/>
</dbReference>
<protein>
    <recommendedName>
        <fullName evidence="7">FAD/NAD(P)-binding domain-containing protein</fullName>
    </recommendedName>
</protein>
<dbReference type="InParanoid" id="A0A2T3B7X9"/>
<dbReference type="RefSeq" id="XP_024722987.1">
    <property type="nucleotide sequence ID" value="XM_024863548.1"/>
</dbReference>
<keyword evidence="2" id="KW-0285">Flavoprotein</keyword>
<dbReference type="STRING" id="857342.A0A2T3B7X9"/>
<dbReference type="InterPro" id="IPR036188">
    <property type="entry name" value="FAD/NAD-bd_sf"/>
</dbReference>
<dbReference type="SUPFAM" id="SSF51905">
    <property type="entry name" value="FAD/NAD(P)-binding domain"/>
    <property type="match status" value="1"/>
</dbReference>
<keyword evidence="4" id="KW-0560">Oxidoreductase</keyword>
<comment type="similarity">
    <text evidence="1">Belongs to the FAD-binding monooxygenase family.</text>
</comment>
<dbReference type="Pfam" id="PF00743">
    <property type="entry name" value="FMO-like"/>
    <property type="match status" value="1"/>
</dbReference>
<dbReference type="GeneID" id="36571629"/>
<evidence type="ECO:0000256" key="1">
    <source>
        <dbReference type="ARBA" id="ARBA00010139"/>
    </source>
</evidence>
<gene>
    <name evidence="5" type="ORF">M430DRAFT_16886</name>
</gene>
<dbReference type="Proteomes" id="UP000241818">
    <property type="component" value="Unassembled WGS sequence"/>
</dbReference>
<reference evidence="5 6" key="1">
    <citation type="journal article" date="2018" name="New Phytol.">
        <title>Comparative genomics and transcriptomics depict ericoid mycorrhizal fungi as versatile saprotrophs and plant mutualists.</title>
        <authorList>
            <person name="Martino E."/>
            <person name="Morin E."/>
            <person name="Grelet G.A."/>
            <person name="Kuo A."/>
            <person name="Kohler A."/>
            <person name="Daghino S."/>
            <person name="Barry K.W."/>
            <person name="Cichocki N."/>
            <person name="Clum A."/>
            <person name="Dockter R.B."/>
            <person name="Hainaut M."/>
            <person name="Kuo R.C."/>
            <person name="LaButti K."/>
            <person name="Lindahl B.D."/>
            <person name="Lindquist E.A."/>
            <person name="Lipzen A."/>
            <person name="Khouja H.R."/>
            <person name="Magnuson J."/>
            <person name="Murat C."/>
            <person name="Ohm R.A."/>
            <person name="Singer S.W."/>
            <person name="Spatafora J.W."/>
            <person name="Wang M."/>
            <person name="Veneault-Fourrey C."/>
            <person name="Henrissat B."/>
            <person name="Grigoriev I.V."/>
            <person name="Martin F.M."/>
            <person name="Perotto S."/>
        </authorList>
    </citation>
    <scope>NUCLEOTIDE SEQUENCE [LARGE SCALE GENOMIC DNA]</scope>
    <source>
        <strain evidence="5 6">ATCC 22711</strain>
    </source>
</reference>
<dbReference type="GO" id="GO:0050660">
    <property type="term" value="F:flavin adenine dinucleotide binding"/>
    <property type="evidence" value="ECO:0007669"/>
    <property type="project" value="InterPro"/>
</dbReference>
<accession>A0A2T3B7X9</accession>
<keyword evidence="3" id="KW-0274">FAD</keyword>
<evidence type="ECO:0000256" key="3">
    <source>
        <dbReference type="ARBA" id="ARBA00022827"/>
    </source>
</evidence>
<name>A0A2T3B7X9_AMORE</name>
<sequence length="606" mass="68364">MAIDTNSNGADGASERPKPIEATEAYRKYPLAYELSKLPFLAPRRLKVIVAGAGASALSFAHEVQTGKLKNIDLQILEKNSGLGGTWFENRYPGCACDIPAHAYLFTWAPNPNWSQYYVTGPEILQYMEDVADKYNLRQYITTGRKVVGARWLEDKQKWQVLSKNTDGRRNVVSSYGITDGEVGDDIVEECDVFINASGFFNHWRWPKTPGRHNFKGVMVHSANYDPELDLRGKRVAVIGNGSSGIQVTAAVQKVAKSLSVYMRHPTWVTANLGSKFIPDGINLKFDEEQKAYWAKNADEYLEYRKAVENELNDGFPFFIQGTKAQQDAWDFTVQDMLQKLSPKPELGEKLVPSYPVGCRRPTPGTGYLEALCSDNCEIVWGELDNFTENGIKSTDGTEREFDVIICATGFDMSLTPRWPIIGKNGVDLQKKWKEDPACYLSAIANDMPNYFVYLGPGSPVGHGSLLPSIERVTLYICDIINKLQTQNYSSFLLRAGKAKAWQAHMFAWLQKTVWGCGCHSSFKDGTADGPLHAFHPGSRLHYFELLRLPRYEDFEWTSRCPEPELEFAWLASGFMQEELHHQGEDKAWYMNHPSEVLKSFVPPQL</sequence>
<dbReference type="Gene3D" id="3.50.50.60">
    <property type="entry name" value="FAD/NAD(P)-binding domain"/>
    <property type="match status" value="2"/>
</dbReference>
<dbReference type="GO" id="GO:0050661">
    <property type="term" value="F:NADP binding"/>
    <property type="evidence" value="ECO:0007669"/>
    <property type="project" value="InterPro"/>
</dbReference>
<evidence type="ECO:0000313" key="6">
    <source>
        <dbReference type="Proteomes" id="UP000241818"/>
    </source>
</evidence>